<evidence type="ECO:0000313" key="3">
    <source>
        <dbReference type="EMBL" id="RXG87354.1"/>
    </source>
</evidence>
<sequence length="109" mass="10245">MKSVSLTIVLALACLGAAPANAQAWRNCVQGSIGPGGCDSIGPGGGQSIGPGGGLSIGPGGGLSIGPGGGQSIGPGGGLSIAPGGGLAPDRDWSRGLDPRTIGRDNDDD</sequence>
<feature type="chain" id="PRO_5045502749" evidence="2">
    <location>
        <begin position="23"/>
        <end position="109"/>
    </location>
</feature>
<evidence type="ECO:0000313" key="4">
    <source>
        <dbReference type="Proteomes" id="UP000289946"/>
    </source>
</evidence>
<keyword evidence="4" id="KW-1185">Reference proteome</keyword>
<name>A0ABY0DA43_9BRAD</name>
<feature type="region of interest" description="Disordered" evidence="1">
    <location>
        <begin position="36"/>
        <end position="109"/>
    </location>
</feature>
<feature type="compositionally biased region" description="Basic and acidic residues" evidence="1">
    <location>
        <begin position="89"/>
        <end position="109"/>
    </location>
</feature>
<comment type="caution">
    <text evidence="3">The sequence shown here is derived from an EMBL/GenBank/DDBJ whole genome shotgun (WGS) entry which is preliminary data.</text>
</comment>
<dbReference type="EMBL" id="RDRA01000029">
    <property type="protein sequence ID" value="RXG87354.1"/>
    <property type="molecule type" value="Genomic_DNA"/>
</dbReference>
<dbReference type="Proteomes" id="UP000289946">
    <property type="component" value="Unassembled WGS sequence"/>
</dbReference>
<organism evidence="3 4">
    <name type="scientific">Bradyrhizobium zhanjiangense</name>
    <dbReference type="NCBI Taxonomy" id="1325107"/>
    <lineage>
        <taxon>Bacteria</taxon>
        <taxon>Pseudomonadati</taxon>
        <taxon>Pseudomonadota</taxon>
        <taxon>Alphaproteobacteria</taxon>
        <taxon>Hyphomicrobiales</taxon>
        <taxon>Nitrobacteraceae</taxon>
        <taxon>Bradyrhizobium</taxon>
    </lineage>
</organism>
<protein>
    <submittedName>
        <fullName evidence="3">Uncharacterized protein</fullName>
    </submittedName>
</protein>
<feature type="compositionally biased region" description="Gly residues" evidence="1">
    <location>
        <begin position="36"/>
        <end position="87"/>
    </location>
</feature>
<feature type="signal peptide" evidence="2">
    <location>
        <begin position="1"/>
        <end position="22"/>
    </location>
</feature>
<evidence type="ECO:0000256" key="2">
    <source>
        <dbReference type="SAM" id="SignalP"/>
    </source>
</evidence>
<accession>A0ABY0DA43</accession>
<gene>
    <name evidence="3" type="ORF">EAS62_36040</name>
</gene>
<evidence type="ECO:0000256" key="1">
    <source>
        <dbReference type="SAM" id="MobiDB-lite"/>
    </source>
</evidence>
<keyword evidence="2" id="KW-0732">Signal</keyword>
<reference evidence="3 4" key="1">
    <citation type="submission" date="2018-10" db="EMBL/GenBank/DDBJ databases">
        <title>Bradyrhizobium sp. nov., isolated from effective nodules of peanut in China.</title>
        <authorList>
            <person name="Li Y."/>
        </authorList>
    </citation>
    <scope>NUCLEOTIDE SEQUENCE [LARGE SCALE GENOMIC DNA]</scope>
    <source>
        <strain evidence="3 4">CCBAU 51781</strain>
    </source>
</reference>
<proteinExistence type="predicted"/>